<evidence type="ECO:0000313" key="4">
    <source>
        <dbReference type="EMBL" id="TQM62346.1"/>
    </source>
</evidence>
<dbReference type="SUPFAM" id="SSF52540">
    <property type="entry name" value="P-loop containing nucleoside triphosphate hydrolases"/>
    <property type="match status" value="1"/>
</dbReference>
<name>A0A543HVI1_9MICO</name>
<gene>
    <name evidence="4" type="ORF">FBY41_2377</name>
</gene>
<dbReference type="InterPro" id="IPR050625">
    <property type="entry name" value="ParA/MinD_ATPase"/>
</dbReference>
<dbReference type="GO" id="GO:0005524">
    <property type="term" value="F:ATP binding"/>
    <property type="evidence" value="ECO:0007669"/>
    <property type="project" value="UniProtKB-KW"/>
</dbReference>
<dbReference type="OrthoDB" id="3217709at2"/>
<keyword evidence="5" id="KW-1185">Reference proteome</keyword>
<proteinExistence type="predicted"/>
<sequence length="512" mass="53050">MTDVITGLGPRWEAQVATSLERVPGVTIARRCADVAELLSVAEAGVGQVAVVSHDLRGLDLDVVARLRAKAIRVIGLHPADDEPAQKRLRQLSVRTLLPLDAAVGDLADACDPGVPDGPGAHGTDGVLPAPETPAPSGPRHAPEPPRRQAQQGQPGEPGQALRRDIGPSGVDQAGHIVDGDPDLDAEWTGWRPRGDDDPLAGSPGRAHGTDPADQADGAGPADRSDAVPERGRIVAVWGPTGAPGRTTVATTLAAEVASRGAEVLLVDADTYGGCIAQALGLLDEAPGIAAACRAAEQGTLDLPALAGLAPQVLPGLRVLTGLPKAERWPEVRAAALERVLELSRSLVSLVVVDCGFCLEDDEELSYDTAAPRRNEATLTSLAAADTVVAVGGADPVALQRFVRGLQELGTVPSPQPLPVVNRVRSASVGSRPEARIAASLHRFAGLEQVRFVPDDPAAVDAAVLAGRSLVEQAPESPVRSAVGDLASVVAPWTAPTARRRRPRGLRALSRR</sequence>
<feature type="compositionally biased region" description="Low complexity" evidence="3">
    <location>
        <begin position="148"/>
        <end position="161"/>
    </location>
</feature>
<dbReference type="Proteomes" id="UP000316747">
    <property type="component" value="Unassembled WGS sequence"/>
</dbReference>
<dbReference type="AlphaFoldDB" id="A0A543HVI1"/>
<evidence type="ECO:0000256" key="3">
    <source>
        <dbReference type="SAM" id="MobiDB-lite"/>
    </source>
</evidence>
<keyword evidence="1" id="KW-0547">Nucleotide-binding</keyword>
<keyword evidence="4" id="KW-0969">Cilium</keyword>
<protein>
    <submittedName>
        <fullName evidence="4">MinD-like ATPase involved in chromosome partitioning or flagellar assembly</fullName>
    </submittedName>
</protein>
<dbReference type="InterPro" id="IPR027417">
    <property type="entry name" value="P-loop_NTPase"/>
</dbReference>
<evidence type="ECO:0000256" key="1">
    <source>
        <dbReference type="ARBA" id="ARBA00022741"/>
    </source>
</evidence>
<organism evidence="4 5">
    <name type="scientific">Humibacillus xanthopallidus</name>
    <dbReference type="NCBI Taxonomy" id="412689"/>
    <lineage>
        <taxon>Bacteria</taxon>
        <taxon>Bacillati</taxon>
        <taxon>Actinomycetota</taxon>
        <taxon>Actinomycetes</taxon>
        <taxon>Micrococcales</taxon>
        <taxon>Intrasporangiaceae</taxon>
        <taxon>Humibacillus</taxon>
    </lineage>
</organism>
<dbReference type="GO" id="GO:0051782">
    <property type="term" value="P:negative regulation of cell division"/>
    <property type="evidence" value="ECO:0007669"/>
    <property type="project" value="TreeGrafter"/>
</dbReference>
<dbReference type="PANTHER" id="PTHR43384">
    <property type="entry name" value="SEPTUM SITE-DETERMINING PROTEIN MIND HOMOLOG, CHLOROPLASTIC-RELATED"/>
    <property type="match status" value="1"/>
</dbReference>
<evidence type="ECO:0000313" key="5">
    <source>
        <dbReference type="Proteomes" id="UP000316747"/>
    </source>
</evidence>
<keyword evidence="4" id="KW-0966">Cell projection</keyword>
<keyword evidence="2" id="KW-0067">ATP-binding</keyword>
<dbReference type="GO" id="GO:0009898">
    <property type="term" value="C:cytoplasmic side of plasma membrane"/>
    <property type="evidence" value="ECO:0007669"/>
    <property type="project" value="TreeGrafter"/>
</dbReference>
<keyword evidence="4" id="KW-0282">Flagellum</keyword>
<dbReference type="RefSeq" id="WP_141844453.1">
    <property type="nucleotide sequence ID" value="NZ_VFPM01000002.1"/>
</dbReference>
<comment type="caution">
    <text evidence="4">The sequence shown here is derived from an EMBL/GenBank/DDBJ whole genome shotgun (WGS) entry which is preliminary data.</text>
</comment>
<dbReference type="PANTHER" id="PTHR43384:SF6">
    <property type="entry name" value="SEPTUM SITE-DETERMINING PROTEIN MIND HOMOLOG, CHLOROPLASTIC"/>
    <property type="match status" value="1"/>
</dbReference>
<dbReference type="GO" id="GO:0005829">
    <property type="term" value="C:cytosol"/>
    <property type="evidence" value="ECO:0007669"/>
    <property type="project" value="TreeGrafter"/>
</dbReference>
<dbReference type="EMBL" id="VFPM01000002">
    <property type="protein sequence ID" value="TQM62346.1"/>
    <property type="molecule type" value="Genomic_DNA"/>
</dbReference>
<feature type="region of interest" description="Disordered" evidence="3">
    <location>
        <begin position="109"/>
        <end position="229"/>
    </location>
</feature>
<feature type="compositionally biased region" description="Low complexity" evidence="3">
    <location>
        <begin position="212"/>
        <end position="222"/>
    </location>
</feature>
<reference evidence="4 5" key="1">
    <citation type="submission" date="2019-06" db="EMBL/GenBank/DDBJ databases">
        <title>Genome sequencing of plant associated microbes to promote plant fitness in Sorghum bicolor and Oryza sativa.</title>
        <authorList>
            <person name="Coleman-Derr D."/>
        </authorList>
    </citation>
    <scope>NUCLEOTIDE SEQUENCE [LARGE SCALE GENOMIC DNA]</scope>
    <source>
        <strain evidence="4 5">KV-663</strain>
    </source>
</reference>
<dbReference type="Gene3D" id="3.40.50.300">
    <property type="entry name" value="P-loop containing nucleotide triphosphate hydrolases"/>
    <property type="match status" value="1"/>
</dbReference>
<dbReference type="GO" id="GO:0016887">
    <property type="term" value="F:ATP hydrolysis activity"/>
    <property type="evidence" value="ECO:0007669"/>
    <property type="project" value="TreeGrafter"/>
</dbReference>
<evidence type="ECO:0000256" key="2">
    <source>
        <dbReference type="ARBA" id="ARBA00022840"/>
    </source>
</evidence>
<accession>A0A543HVI1</accession>